<feature type="transmembrane region" description="Helical" evidence="1">
    <location>
        <begin position="23"/>
        <end position="43"/>
    </location>
</feature>
<feature type="transmembrane region" description="Helical" evidence="1">
    <location>
        <begin position="348"/>
        <end position="365"/>
    </location>
</feature>
<dbReference type="EMBL" id="SDMK01000001">
    <property type="protein sequence ID" value="RXS98073.1"/>
    <property type="molecule type" value="Genomic_DNA"/>
</dbReference>
<dbReference type="PANTHER" id="PTHR23028:SF53">
    <property type="entry name" value="ACYL_TRANSF_3 DOMAIN-CONTAINING PROTEIN"/>
    <property type="match status" value="1"/>
</dbReference>
<keyword evidence="1" id="KW-0812">Transmembrane</keyword>
<dbReference type="OrthoDB" id="9796461at2"/>
<feature type="transmembrane region" description="Helical" evidence="1">
    <location>
        <begin position="178"/>
        <end position="202"/>
    </location>
</feature>
<feature type="transmembrane region" description="Helical" evidence="1">
    <location>
        <begin position="100"/>
        <end position="117"/>
    </location>
</feature>
<keyword evidence="1" id="KW-1133">Transmembrane helix</keyword>
<keyword evidence="4" id="KW-1185">Reference proteome</keyword>
<keyword evidence="3" id="KW-0808">Transferase</keyword>
<feature type="domain" description="Acyltransferase 3" evidence="2">
    <location>
        <begin position="26"/>
        <end position="365"/>
    </location>
</feature>
<feature type="transmembrane region" description="Helical" evidence="1">
    <location>
        <begin position="63"/>
        <end position="79"/>
    </location>
</feature>
<evidence type="ECO:0000259" key="2">
    <source>
        <dbReference type="Pfam" id="PF01757"/>
    </source>
</evidence>
<gene>
    <name evidence="3" type="ORF">ESZ00_00950</name>
</gene>
<name>A0A4Q1SKS3_9BACT</name>
<keyword evidence="3" id="KW-0012">Acyltransferase</keyword>
<dbReference type="Pfam" id="PF01757">
    <property type="entry name" value="Acyl_transf_3"/>
    <property type="match status" value="1"/>
</dbReference>
<dbReference type="Proteomes" id="UP000290253">
    <property type="component" value="Unassembled WGS sequence"/>
</dbReference>
<dbReference type="InterPro" id="IPR050879">
    <property type="entry name" value="Acyltransferase_3"/>
</dbReference>
<evidence type="ECO:0000313" key="4">
    <source>
        <dbReference type="Proteomes" id="UP000290253"/>
    </source>
</evidence>
<reference evidence="3 4" key="1">
    <citation type="journal article" date="2016" name="Int. J. Syst. Evol. Microbiol.">
        <title>Acidipila dinghuensis sp. nov., an acidobacterium isolated from forest soil.</title>
        <authorList>
            <person name="Jiang Y.W."/>
            <person name="Wang J."/>
            <person name="Chen M.H."/>
            <person name="Lv Y.Y."/>
            <person name="Qiu L.H."/>
        </authorList>
    </citation>
    <scope>NUCLEOTIDE SEQUENCE [LARGE SCALE GENOMIC DNA]</scope>
    <source>
        <strain evidence="3 4">DHOF10</strain>
    </source>
</reference>
<accession>A0A4Q1SKS3</accession>
<feature type="transmembrane region" description="Helical" evidence="1">
    <location>
        <begin position="153"/>
        <end position="172"/>
    </location>
</feature>
<proteinExistence type="predicted"/>
<dbReference type="AlphaFoldDB" id="A0A4Q1SKS3"/>
<evidence type="ECO:0000313" key="3">
    <source>
        <dbReference type="EMBL" id="RXS98073.1"/>
    </source>
</evidence>
<comment type="caution">
    <text evidence="3">The sequence shown here is derived from an EMBL/GenBank/DDBJ whole genome shotgun (WGS) entry which is preliminary data.</text>
</comment>
<evidence type="ECO:0000256" key="1">
    <source>
        <dbReference type="SAM" id="Phobius"/>
    </source>
</evidence>
<sequence length="381" mass="43143">MQAGQSQAPPAAAGNASRPKKEILPALTGLRCFAALNIVFFHFSNPKWFGPFAPIVDNGYTSVSFFLLMSGYILAYNYADRAAAGQLRPRRFWLARFSRLYPVYVFALILSLGMLAAEWQARSHAQFALGVILTPLLLQAWHPLLATFWNTPAWTMCTEAFFYLIFPVVVLWKRPKRMGALLGVMAGLWVLGMILPSLYMWLHPDGDLHPGRYTDGFWIRALKFTPPPHVPSFLFGIALADLDAMIPRTSLRRLLYGILGMSGLYAVLYFGDHMPYPLMHDGLLMPLFALAILGLAGQNLIARFFGWLPFRTVGKASYCLYILHFNLWNLIHDSHILDRLHLASYDPWLSYLLLIAGAMVVMFTVERPSQRWIRSWGASRV</sequence>
<feature type="transmembrane region" description="Helical" evidence="1">
    <location>
        <begin position="283"/>
        <end position="306"/>
    </location>
</feature>
<feature type="transmembrane region" description="Helical" evidence="1">
    <location>
        <begin position="254"/>
        <end position="271"/>
    </location>
</feature>
<dbReference type="GO" id="GO:0009103">
    <property type="term" value="P:lipopolysaccharide biosynthetic process"/>
    <property type="evidence" value="ECO:0007669"/>
    <property type="project" value="TreeGrafter"/>
</dbReference>
<organism evidence="3 4">
    <name type="scientific">Silvibacterium dinghuense</name>
    <dbReference type="NCBI Taxonomy" id="1560006"/>
    <lineage>
        <taxon>Bacteria</taxon>
        <taxon>Pseudomonadati</taxon>
        <taxon>Acidobacteriota</taxon>
        <taxon>Terriglobia</taxon>
        <taxon>Terriglobales</taxon>
        <taxon>Acidobacteriaceae</taxon>
        <taxon>Silvibacterium</taxon>
    </lineage>
</organism>
<feature type="transmembrane region" description="Helical" evidence="1">
    <location>
        <begin position="318"/>
        <end position="336"/>
    </location>
</feature>
<dbReference type="GO" id="GO:0016747">
    <property type="term" value="F:acyltransferase activity, transferring groups other than amino-acyl groups"/>
    <property type="evidence" value="ECO:0007669"/>
    <property type="project" value="InterPro"/>
</dbReference>
<keyword evidence="1" id="KW-0472">Membrane</keyword>
<dbReference type="GO" id="GO:0016020">
    <property type="term" value="C:membrane"/>
    <property type="evidence" value="ECO:0007669"/>
    <property type="project" value="TreeGrafter"/>
</dbReference>
<protein>
    <submittedName>
        <fullName evidence="3">Acyltransferase</fullName>
    </submittedName>
</protein>
<dbReference type="PANTHER" id="PTHR23028">
    <property type="entry name" value="ACETYLTRANSFERASE"/>
    <property type="match status" value="1"/>
</dbReference>
<dbReference type="InterPro" id="IPR002656">
    <property type="entry name" value="Acyl_transf_3_dom"/>
</dbReference>